<dbReference type="InterPro" id="IPR013783">
    <property type="entry name" value="Ig-like_fold"/>
</dbReference>
<evidence type="ECO:0000313" key="1">
    <source>
        <dbReference type="EMBL" id="AQQ00499.1"/>
    </source>
</evidence>
<accession>A0A1Q2GZE9</accession>
<reference evidence="1 2" key="1">
    <citation type="submission" date="2017-02" db="EMBL/GenBank/DDBJ databases">
        <title>Complete genome sequence of the cold-active Pseudoalteromonas aliena strain EH1 isolated from Arctic seawater.</title>
        <authorList>
            <person name="Kim E."/>
            <person name="Heo E."/>
            <person name="Kim H."/>
            <person name="Kim D."/>
        </authorList>
    </citation>
    <scope>NUCLEOTIDE SEQUENCE [LARGE SCALE GENOMIC DNA]</scope>
    <source>
        <strain evidence="1 2">EH1</strain>
    </source>
</reference>
<dbReference type="STRING" id="247523.B0W48_12230"/>
<proteinExistence type="predicted"/>
<dbReference type="AlphaFoldDB" id="A0A1Q2GZE9"/>
<sequence length="990" mass="111486">MGLVLFVLGFAAHATQNKTDALYNTLFNIEKKWEKVTEEQINDIAKVNTGSITNDYEAQNMGIPVGELLFFSAYLRKYYLGELIAIKSENGAWIELNSVFEQLNFAITVNNESLTAKGWFISPNNQFEMNLDEQKVFVNGVTYSLNEQDYYIDTGDIFIDYEQLNAWFALKLKLDFNSLELYLDPQVKLPIEQKLQREQRKFNASLDHLVPTLPWKASPYQASSNPVADLQLSYSATKNNTSLNYSILGSQDLAYVNAEYYLAGREGNLISDSRLSFSRQDTHASLLGPLGATNVQFGDVLATQIGSNFSSNYARGIKINNKPLYKKVNNNQINLTGAVQAGWDVELYRNKILIDQQLSLPDGRYLFENIDLLFGANTFELIFYGPQGQVERKVEEYLVDGNSLEEGEGFYEVSLTQEGEQLLNHSTPVNAQDGWLLSGRYERGITDNLSVYSGLSTLSSDDGDDEHRYALGSNLSIFNKVLVNFDYEQNNNREDELEIAVRSELAEQSVRFSMRKASQLLNKNLKNGPLDDSSTYELFVSGNVMQNEYGRLSYQNTASHITNDTQDSVLRLGNILNYSIAGYSFNNSLQWADNDRFFGSSLLQKRFGRISTRLGVNYSLEPEGEITSYETEFSRSLSPNLQAELKLTHQLDDNIKYAELGLNWQAKLFSINSNFNYDSEDNWRVGLFGRFSLGYDTVNNDYFLNRRSLVQAGSLMVHVYLDNNNNGIFDQDDENIEGVKVKGLQNYRTGLSDENGIALLSGMPANLTTDIVIDTDSLPDPFYIAATEGFSITPRAGFVEYMEIPLNNSSEIEGTVYKQTGDTSEIEPYATVKLLDKAGKEVAQTQAAYDGYYLFTDLRPGQYKAVIDNEFKERKSLKNTQQIQVDLSAKGDVLVGVDFTLKEKAQTQGYIANIGDFSSLAILKTYYQLIKKNVSGVVKQSPFYVKDTVLNRYVLALAYDKTESVMLKDACLNIAEKGLSCTVQAQRISH</sequence>
<dbReference type="Proteomes" id="UP000188243">
    <property type="component" value="Chromosome"/>
</dbReference>
<gene>
    <name evidence="1" type="ORF">B0W48_12230</name>
</gene>
<name>A0A1Q2GZE9_9GAMM</name>
<evidence type="ECO:0000313" key="2">
    <source>
        <dbReference type="Proteomes" id="UP000188243"/>
    </source>
</evidence>
<protein>
    <recommendedName>
        <fullName evidence="3">SPOR domain-containing protein</fullName>
    </recommendedName>
</protein>
<dbReference type="SUPFAM" id="SSF49478">
    <property type="entry name" value="Cna protein B-type domain"/>
    <property type="match status" value="1"/>
</dbReference>
<organism evidence="1 2">
    <name type="scientific">Pseudoalteromonas aliena</name>
    <dbReference type="NCBI Taxonomy" id="247523"/>
    <lineage>
        <taxon>Bacteria</taxon>
        <taxon>Pseudomonadati</taxon>
        <taxon>Pseudomonadota</taxon>
        <taxon>Gammaproteobacteria</taxon>
        <taxon>Alteromonadales</taxon>
        <taxon>Pseudoalteromonadaceae</taxon>
        <taxon>Pseudoalteromonas</taxon>
    </lineage>
</organism>
<dbReference type="EMBL" id="CP019628">
    <property type="protein sequence ID" value="AQQ00499.1"/>
    <property type="molecule type" value="Genomic_DNA"/>
</dbReference>
<dbReference type="KEGG" id="paln:B0W48_12230"/>
<dbReference type="Gene3D" id="2.60.40.10">
    <property type="entry name" value="Immunoglobulins"/>
    <property type="match status" value="1"/>
</dbReference>
<evidence type="ECO:0008006" key="3">
    <source>
        <dbReference type="Google" id="ProtNLM"/>
    </source>
</evidence>